<dbReference type="Pfam" id="PF05229">
    <property type="entry name" value="SCPU"/>
    <property type="match status" value="1"/>
</dbReference>
<evidence type="ECO:0000313" key="3">
    <source>
        <dbReference type="Proteomes" id="UP000060699"/>
    </source>
</evidence>
<name>A0A0U3NJQ3_9BURK</name>
<dbReference type="PANTHER" id="PTHR37089">
    <property type="entry name" value="PROTEIN U-RELATED"/>
    <property type="match status" value="1"/>
</dbReference>
<feature type="domain" description="Spore coat protein U/FanG" evidence="1">
    <location>
        <begin position="65"/>
        <end position="197"/>
    </location>
</feature>
<dbReference type="SMART" id="SM00972">
    <property type="entry name" value="SCPU"/>
    <property type="match status" value="1"/>
</dbReference>
<dbReference type="EMBL" id="CP013729">
    <property type="protein sequence ID" value="ALV08640.1"/>
    <property type="molecule type" value="Genomic_DNA"/>
</dbReference>
<dbReference type="RefSeq" id="WP_083525851.1">
    <property type="nucleotide sequence ID" value="NZ_CP013729.1"/>
</dbReference>
<evidence type="ECO:0000259" key="1">
    <source>
        <dbReference type="Pfam" id="PF05229"/>
    </source>
</evidence>
<reference evidence="2 3" key="1">
    <citation type="submission" date="2015-12" db="EMBL/GenBank/DDBJ databases">
        <title>Complete genome of Roseateles depolymerans KCTC 42856.</title>
        <authorList>
            <person name="Kim K.M."/>
        </authorList>
    </citation>
    <scope>NUCLEOTIDE SEQUENCE [LARGE SCALE GENOMIC DNA]</scope>
    <source>
        <strain evidence="2 3">KCTC 42856</strain>
    </source>
</reference>
<keyword evidence="2" id="KW-0946">Virion</keyword>
<dbReference type="InterPro" id="IPR007893">
    <property type="entry name" value="Spore_coat_U/FanG"/>
</dbReference>
<keyword evidence="2" id="KW-0167">Capsid protein</keyword>
<dbReference type="Proteomes" id="UP000060699">
    <property type="component" value="Chromosome"/>
</dbReference>
<protein>
    <submittedName>
        <fullName evidence="2">Spore coat protein</fullName>
    </submittedName>
</protein>
<gene>
    <name evidence="2" type="ORF">RD2015_4191</name>
</gene>
<dbReference type="InterPro" id="IPR053167">
    <property type="entry name" value="Spore_coat_component"/>
</dbReference>
<dbReference type="KEGG" id="rdp:RD2015_4191"/>
<sequence length="201" mass="21466">MTQCWTSRRDGLGPEGAPWPERGGWQDRQRWRHWWRRQYLRLCTTLLAGLLAAGGAQALCLPAVCTCSVVVTNIVFAAYNPLAFGNTDSTGSVKVTCGGVAGLLVPFTIDLGKGGGTSFSTRRMASGANTLSYNVYLDSNYTTVWGDGTSATSRASGSVLLDALGLTPGLTFTVYGRIPGRQLTVPPGTYTDNLTVTVTYQ</sequence>
<dbReference type="PANTHER" id="PTHR37089:SF3">
    <property type="entry name" value="EXPORTED PROTEIN"/>
    <property type="match status" value="1"/>
</dbReference>
<evidence type="ECO:0000313" key="2">
    <source>
        <dbReference type="EMBL" id="ALV08640.1"/>
    </source>
</evidence>
<dbReference type="OrthoDB" id="8588792at2"/>
<proteinExistence type="predicted"/>
<organism evidence="2 3">
    <name type="scientific">Roseateles depolymerans</name>
    <dbReference type="NCBI Taxonomy" id="76731"/>
    <lineage>
        <taxon>Bacteria</taxon>
        <taxon>Pseudomonadati</taxon>
        <taxon>Pseudomonadota</taxon>
        <taxon>Betaproteobacteria</taxon>
        <taxon>Burkholderiales</taxon>
        <taxon>Sphaerotilaceae</taxon>
        <taxon>Roseateles</taxon>
    </lineage>
</organism>
<dbReference type="STRING" id="76731.RD2015_4191"/>
<dbReference type="AlphaFoldDB" id="A0A0U3NJQ3"/>
<keyword evidence="3" id="KW-1185">Reference proteome</keyword>
<accession>A0A0U3NJQ3</accession>